<sequence length="359" mass="40658">MRRLIDRLGFKSSNSARRVWQRSDCISRVPGESALFDRLETDEFISSPNGRWHFVLQSDGHLCMYESWIWTPGNCRWASGTCKPGPFQCKLVIQGNGNMVLTERDKYTTWSTNTNGTRAARMSIHNDGQVKLTDESGETTYWSIRPNRVLFGGPYHGFQHSIQTLVVPYFQRALDTMRKLQTDIFACKTPHELTTALETLLPVIGLFLTMAKDKTCWLFTEIDHQIEAGSNAPGVLQDVHYRSSWQGWPCPNVPLMRIKGVNSDLAAMSVARPWIVAQMDPTRVNVDLDRVISRVLRHRLDGYVTFAPMVRALDAILRHLVAAELVPNDEGEKLLKEVHAMKVGAEECSSWASRLGIII</sequence>
<dbReference type="Proteomes" id="UP000054350">
    <property type="component" value="Unassembled WGS sequence"/>
</dbReference>
<reference evidence="2 3" key="1">
    <citation type="submission" date="2009-11" db="EMBL/GenBank/DDBJ databases">
        <title>Annotation of Allomyces macrogynus ATCC 38327.</title>
        <authorList>
            <consortium name="The Broad Institute Genome Sequencing Platform"/>
            <person name="Russ C."/>
            <person name="Cuomo C."/>
            <person name="Burger G."/>
            <person name="Gray M.W."/>
            <person name="Holland P.W.H."/>
            <person name="King N."/>
            <person name="Lang F.B.F."/>
            <person name="Roger A.J."/>
            <person name="Ruiz-Trillo I."/>
            <person name="Young S.K."/>
            <person name="Zeng Q."/>
            <person name="Gargeya S."/>
            <person name="Fitzgerald M."/>
            <person name="Haas B."/>
            <person name="Abouelleil A."/>
            <person name="Alvarado L."/>
            <person name="Arachchi H.M."/>
            <person name="Berlin A."/>
            <person name="Chapman S.B."/>
            <person name="Gearin G."/>
            <person name="Goldberg J."/>
            <person name="Griggs A."/>
            <person name="Gujja S."/>
            <person name="Hansen M."/>
            <person name="Heiman D."/>
            <person name="Howarth C."/>
            <person name="Larimer J."/>
            <person name="Lui A."/>
            <person name="MacDonald P.J.P."/>
            <person name="McCowen C."/>
            <person name="Montmayeur A."/>
            <person name="Murphy C."/>
            <person name="Neiman D."/>
            <person name="Pearson M."/>
            <person name="Priest M."/>
            <person name="Roberts A."/>
            <person name="Saif S."/>
            <person name="Shea T."/>
            <person name="Sisk P."/>
            <person name="Stolte C."/>
            <person name="Sykes S."/>
            <person name="Wortman J."/>
            <person name="Nusbaum C."/>
            <person name="Birren B."/>
        </authorList>
    </citation>
    <scope>NUCLEOTIDE SEQUENCE [LARGE SCALE GENOMIC DNA]</scope>
    <source>
        <strain evidence="2 3">ATCC 38327</strain>
    </source>
</reference>
<dbReference type="SMART" id="SM00108">
    <property type="entry name" value="B_lectin"/>
    <property type="match status" value="1"/>
</dbReference>
<gene>
    <name evidence="2" type="ORF">AMAG_12309</name>
</gene>
<dbReference type="Gene3D" id="2.90.10.10">
    <property type="entry name" value="Bulb-type lectin domain"/>
    <property type="match status" value="2"/>
</dbReference>
<dbReference type="SUPFAM" id="SSF51110">
    <property type="entry name" value="alpha-D-mannose-specific plant lectins"/>
    <property type="match status" value="1"/>
</dbReference>
<protein>
    <recommendedName>
        <fullName evidence="1">Bulb-type lectin domain-containing protein</fullName>
    </recommendedName>
</protein>
<proteinExistence type="predicted"/>
<evidence type="ECO:0000313" key="2">
    <source>
        <dbReference type="EMBL" id="KNE67237.1"/>
    </source>
</evidence>
<accession>A0A0L0SXK1</accession>
<organism evidence="2 3">
    <name type="scientific">Allomyces macrogynus (strain ATCC 38327)</name>
    <name type="common">Allomyces javanicus var. macrogynus</name>
    <dbReference type="NCBI Taxonomy" id="578462"/>
    <lineage>
        <taxon>Eukaryota</taxon>
        <taxon>Fungi</taxon>
        <taxon>Fungi incertae sedis</taxon>
        <taxon>Blastocladiomycota</taxon>
        <taxon>Blastocladiomycetes</taxon>
        <taxon>Blastocladiales</taxon>
        <taxon>Blastocladiaceae</taxon>
        <taxon>Allomyces</taxon>
    </lineage>
</organism>
<name>A0A0L0SXK1_ALLM3</name>
<dbReference type="AlphaFoldDB" id="A0A0L0SXK1"/>
<reference evidence="3" key="2">
    <citation type="submission" date="2009-11" db="EMBL/GenBank/DDBJ databases">
        <title>The Genome Sequence of Allomyces macrogynus strain ATCC 38327.</title>
        <authorList>
            <consortium name="The Broad Institute Genome Sequencing Platform"/>
            <person name="Russ C."/>
            <person name="Cuomo C."/>
            <person name="Shea T."/>
            <person name="Young S.K."/>
            <person name="Zeng Q."/>
            <person name="Koehrsen M."/>
            <person name="Haas B."/>
            <person name="Borodovsky M."/>
            <person name="Guigo R."/>
            <person name="Alvarado L."/>
            <person name="Berlin A."/>
            <person name="Borenstein D."/>
            <person name="Chen Z."/>
            <person name="Engels R."/>
            <person name="Freedman E."/>
            <person name="Gellesch M."/>
            <person name="Goldberg J."/>
            <person name="Griggs A."/>
            <person name="Gujja S."/>
            <person name="Heiman D."/>
            <person name="Hepburn T."/>
            <person name="Howarth C."/>
            <person name="Jen D."/>
            <person name="Larson L."/>
            <person name="Lewis B."/>
            <person name="Mehta T."/>
            <person name="Park D."/>
            <person name="Pearson M."/>
            <person name="Roberts A."/>
            <person name="Saif S."/>
            <person name="Shenoy N."/>
            <person name="Sisk P."/>
            <person name="Stolte C."/>
            <person name="Sykes S."/>
            <person name="Walk T."/>
            <person name="White J."/>
            <person name="Yandava C."/>
            <person name="Burger G."/>
            <person name="Gray M.W."/>
            <person name="Holland P.W.H."/>
            <person name="King N."/>
            <person name="Lang F.B.F."/>
            <person name="Roger A.J."/>
            <person name="Ruiz-Trillo I."/>
            <person name="Lander E."/>
            <person name="Nusbaum C."/>
        </authorList>
    </citation>
    <scope>NUCLEOTIDE SEQUENCE [LARGE SCALE GENOMIC DNA]</scope>
    <source>
        <strain evidence="3">ATCC 38327</strain>
    </source>
</reference>
<dbReference type="InterPro" id="IPR036426">
    <property type="entry name" value="Bulb-type_lectin_dom_sf"/>
</dbReference>
<evidence type="ECO:0000313" key="3">
    <source>
        <dbReference type="Proteomes" id="UP000054350"/>
    </source>
</evidence>
<dbReference type="InterPro" id="IPR001480">
    <property type="entry name" value="Bulb-type_lectin_dom"/>
</dbReference>
<dbReference type="EMBL" id="GG745352">
    <property type="protein sequence ID" value="KNE67237.1"/>
    <property type="molecule type" value="Genomic_DNA"/>
</dbReference>
<evidence type="ECO:0000259" key="1">
    <source>
        <dbReference type="PROSITE" id="PS50927"/>
    </source>
</evidence>
<keyword evidence="3" id="KW-1185">Reference proteome</keyword>
<feature type="domain" description="Bulb-type lectin" evidence="1">
    <location>
        <begin position="30"/>
        <end position="145"/>
    </location>
</feature>
<dbReference type="OrthoDB" id="1884773at2759"/>
<dbReference type="VEuPathDB" id="FungiDB:AMAG_12309"/>
<dbReference type="PROSITE" id="PS50927">
    <property type="entry name" value="BULB_LECTIN"/>
    <property type="match status" value="1"/>
</dbReference>